<feature type="transmembrane region" description="Helical" evidence="1">
    <location>
        <begin position="50"/>
        <end position="69"/>
    </location>
</feature>
<evidence type="ECO:0000259" key="2">
    <source>
        <dbReference type="Pfam" id="PF06580"/>
    </source>
</evidence>
<dbReference type="InterPro" id="IPR010559">
    <property type="entry name" value="Sig_transdc_His_kin_internal"/>
</dbReference>
<reference evidence="3 4" key="1">
    <citation type="submission" date="2020-01" db="EMBL/GenBank/DDBJ databases">
        <title>Spongiivirga citrea KCTC 32990T.</title>
        <authorList>
            <person name="Wang G."/>
        </authorList>
    </citation>
    <scope>NUCLEOTIDE SEQUENCE [LARGE SCALE GENOMIC DNA]</scope>
    <source>
        <strain evidence="3 4">KCTC 32990</strain>
    </source>
</reference>
<keyword evidence="4" id="KW-1185">Reference proteome</keyword>
<protein>
    <submittedName>
        <fullName evidence="3">Sensor histidine kinase</fullName>
    </submittedName>
</protein>
<keyword evidence="3" id="KW-0808">Transferase</keyword>
<organism evidence="3 4">
    <name type="scientific">Spongiivirga citrea</name>
    <dbReference type="NCBI Taxonomy" id="1481457"/>
    <lineage>
        <taxon>Bacteria</taxon>
        <taxon>Pseudomonadati</taxon>
        <taxon>Bacteroidota</taxon>
        <taxon>Flavobacteriia</taxon>
        <taxon>Flavobacteriales</taxon>
        <taxon>Flavobacteriaceae</taxon>
        <taxon>Spongiivirga</taxon>
    </lineage>
</organism>
<dbReference type="AlphaFoldDB" id="A0A6M0CQV3"/>
<dbReference type="EMBL" id="JAABOQ010000005">
    <property type="protein sequence ID" value="NER18444.1"/>
    <property type="molecule type" value="Genomic_DNA"/>
</dbReference>
<feature type="transmembrane region" description="Helical" evidence="1">
    <location>
        <begin position="12"/>
        <end position="30"/>
    </location>
</feature>
<dbReference type="GO" id="GO:0016020">
    <property type="term" value="C:membrane"/>
    <property type="evidence" value="ECO:0007669"/>
    <property type="project" value="InterPro"/>
</dbReference>
<dbReference type="InterPro" id="IPR050640">
    <property type="entry name" value="Bact_2-comp_sensor_kinase"/>
</dbReference>
<comment type="caution">
    <text evidence="3">The sequence shown here is derived from an EMBL/GenBank/DDBJ whole genome shotgun (WGS) entry which is preliminary data.</text>
</comment>
<dbReference type="Pfam" id="PF06580">
    <property type="entry name" value="His_kinase"/>
    <property type="match status" value="1"/>
</dbReference>
<gene>
    <name evidence="3" type="ORF">GWK10_14570</name>
</gene>
<name>A0A6M0CQV3_9FLAO</name>
<feature type="transmembrane region" description="Helical" evidence="1">
    <location>
        <begin position="81"/>
        <end position="102"/>
    </location>
</feature>
<dbReference type="PANTHER" id="PTHR34220:SF7">
    <property type="entry name" value="SENSOR HISTIDINE KINASE YPDA"/>
    <property type="match status" value="1"/>
</dbReference>
<evidence type="ECO:0000256" key="1">
    <source>
        <dbReference type="SAM" id="Phobius"/>
    </source>
</evidence>
<evidence type="ECO:0000313" key="4">
    <source>
        <dbReference type="Proteomes" id="UP000474296"/>
    </source>
</evidence>
<proteinExistence type="predicted"/>
<keyword evidence="1" id="KW-0812">Transmembrane</keyword>
<keyword evidence="1" id="KW-0472">Membrane</keyword>
<feature type="domain" description="Signal transduction histidine kinase internal region" evidence="2">
    <location>
        <begin position="167"/>
        <end position="245"/>
    </location>
</feature>
<dbReference type="Proteomes" id="UP000474296">
    <property type="component" value="Unassembled WGS sequence"/>
</dbReference>
<dbReference type="GO" id="GO:0000155">
    <property type="term" value="F:phosphorelay sensor kinase activity"/>
    <property type="evidence" value="ECO:0007669"/>
    <property type="project" value="InterPro"/>
</dbReference>
<evidence type="ECO:0000313" key="3">
    <source>
        <dbReference type="EMBL" id="NER18444.1"/>
    </source>
</evidence>
<dbReference type="PANTHER" id="PTHR34220">
    <property type="entry name" value="SENSOR HISTIDINE KINASE YPDA"/>
    <property type="match status" value="1"/>
</dbReference>
<keyword evidence="3" id="KW-0418">Kinase</keyword>
<keyword evidence="1" id="KW-1133">Transmembrane helix</keyword>
<sequence>MYLVFNWLYRYKIYHIFFWIAYHFGWWTIASGSAADTFHNAFFPPYNIKFLFYVVFQALAVYFNLYYLIPKFLAKSKYIAYVLLLGTSIFLCCVFIISGYYLTASIFDTSFEELFKINRGDYLELFKSNALPSTIASMTLAMSIKLCKNWIETRNRELELASEKVETELKFLKSQFNPHFLFNTINSIFVLIHKNQDMASESLAKFSDLMRYQLYECNESFIPLYRELEYLQNFIELGSLRLDNNVMVEIQVDKPEYSNLYIAPFILMPFIENSFKHVSQLDEIDNWLKINVSFEAQLLRLEVSNSTMGEREVVNKMSMDGGIGLVNVKRRLDLIYPDQYKLEINEQANRYSVRLDIELSTVILNNNEGVDSEQYYMRKLIKQL</sequence>
<accession>A0A6M0CQV3</accession>